<accession>A0AAX2UP85</accession>
<dbReference type="AlphaFoldDB" id="A0AAX2UP85"/>
<evidence type="ECO:0000313" key="2">
    <source>
        <dbReference type="EMBL" id="TND52050.1"/>
    </source>
</evidence>
<proteinExistence type="predicted"/>
<comment type="caution">
    <text evidence="2">The sequence shown here is derived from an EMBL/GenBank/DDBJ whole genome shotgun (WGS) entry which is preliminary data.</text>
</comment>
<gene>
    <name evidence="2" type="ORF">CF123_18215</name>
</gene>
<evidence type="ECO:0000256" key="1">
    <source>
        <dbReference type="SAM" id="MobiDB-lite"/>
    </source>
</evidence>
<feature type="compositionally biased region" description="Polar residues" evidence="1">
    <location>
        <begin position="118"/>
        <end position="130"/>
    </location>
</feature>
<dbReference type="Proteomes" id="UP000796104">
    <property type="component" value="Unassembled WGS sequence"/>
</dbReference>
<sequence length="162" mass="16723">MKKTYAKFEVDTARKGAAGRFSALYQDTGSGKAALVSQAVCGGTLLKESGLLELLITACDNDTWAAASASHRRAMLVAELAVFFGHAHQPVEIVGAGKPAEPTSEPQSATDDMPNALTPATNEVAQSAAQPANGEHAQEDGPQKRAAPGTRRPIPGGLGTLD</sequence>
<feature type="region of interest" description="Disordered" evidence="1">
    <location>
        <begin position="94"/>
        <end position="162"/>
    </location>
</feature>
<protein>
    <submittedName>
        <fullName evidence="2">Uncharacterized protein</fullName>
    </submittedName>
</protein>
<name>A0AAX2UP85_AERVE</name>
<reference evidence="2" key="1">
    <citation type="submission" date="2017-10" db="EMBL/GenBank/DDBJ databases">
        <authorList>
            <person name="Colston S.M."/>
            <person name="Graf J."/>
        </authorList>
    </citation>
    <scope>NUCLEOTIDE SEQUENCE</scope>
    <source>
        <strain evidence="2">BAQ071013-135</strain>
    </source>
</reference>
<evidence type="ECO:0000313" key="3">
    <source>
        <dbReference type="Proteomes" id="UP000796104"/>
    </source>
</evidence>
<dbReference type="EMBL" id="PDXJ01000025">
    <property type="protein sequence ID" value="TND52050.1"/>
    <property type="molecule type" value="Genomic_DNA"/>
</dbReference>
<reference evidence="2" key="2">
    <citation type="journal article" date="2019" name="PLoS ONE">
        <title>Identification and characterization of putative Aeromonas spp. T3SS effectors.</title>
        <authorList>
            <person name="Rangel L.T."/>
            <person name="Marden J."/>
            <person name="Colston S."/>
            <person name="Setubal J.C."/>
            <person name="Graf J."/>
            <person name="Gogarten J.P."/>
        </authorList>
    </citation>
    <scope>NUCLEOTIDE SEQUENCE</scope>
    <source>
        <strain evidence="2">BAQ071013-135</strain>
    </source>
</reference>
<dbReference type="RefSeq" id="WP_139495252.1">
    <property type="nucleotide sequence ID" value="NZ_CAWORL010000018.1"/>
</dbReference>
<organism evidence="2 3">
    <name type="scientific">Aeromonas veronii</name>
    <dbReference type="NCBI Taxonomy" id="654"/>
    <lineage>
        <taxon>Bacteria</taxon>
        <taxon>Pseudomonadati</taxon>
        <taxon>Pseudomonadota</taxon>
        <taxon>Gammaproteobacteria</taxon>
        <taxon>Aeromonadales</taxon>
        <taxon>Aeromonadaceae</taxon>
        <taxon>Aeromonas</taxon>
    </lineage>
</organism>